<feature type="transmembrane region" description="Helical" evidence="6">
    <location>
        <begin position="129"/>
        <end position="152"/>
    </location>
</feature>
<proteinExistence type="predicted"/>
<sequence length="426" mass="44474">MSTFRGEGPPIAGGEYSFAARVLGKATGFALFLMNALSIILIIGVIALGTGQYLAAAVSGADSKWVGVGVIVLCAIIAVLNIRTNAWVTGTCLVFEMAALVVLTVLGFFHVSRPVSVLFHAQTADSHGVLTGVGLGLVAAQMATAIFAYNGYGASIYFAEETRNAARGIAKAILWSLAITVAAEIIPMTAVVLGAPSLGALISNPAPMQYFITARGSSTLNTIVSLAIAIAIINAVVAITLQGGRTLYSSARDRAYPDPISNFFRYVHPRLQTPLPATLFVGAVAAIVAAIVPLNSLIIATGATLVALYVIVALSAIIGRINGTSSHAHYRMPLWPLAPVVVILSLGYVTYELWKGNPWQVIIAVGALAIGYAYYYVYLYPQRATRWTMPAAAHDEHAVDDAGALVMGPATEISPPGASNATEATS</sequence>
<dbReference type="PANTHER" id="PTHR42770">
    <property type="entry name" value="AMINO ACID TRANSPORTER-RELATED"/>
    <property type="match status" value="1"/>
</dbReference>
<dbReference type="Pfam" id="PF13520">
    <property type="entry name" value="AA_permease_2"/>
    <property type="match status" value="1"/>
</dbReference>
<feature type="transmembrane region" description="Helical" evidence="6">
    <location>
        <begin position="333"/>
        <end position="351"/>
    </location>
</feature>
<keyword evidence="2" id="KW-1003">Cell membrane</keyword>
<dbReference type="Gene3D" id="1.20.1740.10">
    <property type="entry name" value="Amino acid/polyamine transporter I"/>
    <property type="match status" value="1"/>
</dbReference>
<keyword evidence="3 6" id="KW-0812">Transmembrane</keyword>
<feature type="transmembrane region" description="Helical" evidence="6">
    <location>
        <begin position="298"/>
        <end position="321"/>
    </location>
</feature>
<feature type="transmembrane region" description="Helical" evidence="6">
    <location>
        <begin position="29"/>
        <end position="53"/>
    </location>
</feature>
<keyword evidence="8" id="KW-1185">Reference proteome</keyword>
<dbReference type="PANTHER" id="PTHR42770:SF7">
    <property type="entry name" value="MEMBRANE PROTEIN"/>
    <property type="match status" value="1"/>
</dbReference>
<evidence type="ECO:0000256" key="2">
    <source>
        <dbReference type="ARBA" id="ARBA00022475"/>
    </source>
</evidence>
<dbReference type="InterPro" id="IPR050367">
    <property type="entry name" value="APC_superfamily"/>
</dbReference>
<reference evidence="8" key="1">
    <citation type="submission" date="2023-07" db="EMBL/GenBank/DDBJ databases">
        <title>30 novel species of actinomycetes from the DSMZ collection.</title>
        <authorList>
            <person name="Nouioui I."/>
        </authorList>
    </citation>
    <scope>NUCLEOTIDE SEQUENCE [LARGE SCALE GENOMIC DNA]</scope>
    <source>
        <strain evidence="8">DSM 44399</strain>
    </source>
</reference>
<gene>
    <name evidence="7" type="ORF">RM423_24180</name>
</gene>
<dbReference type="RefSeq" id="WP_311425593.1">
    <property type="nucleotide sequence ID" value="NZ_JAVREH010000114.1"/>
</dbReference>
<dbReference type="PIRSF" id="PIRSF006060">
    <property type="entry name" value="AA_transporter"/>
    <property type="match status" value="1"/>
</dbReference>
<evidence type="ECO:0000256" key="1">
    <source>
        <dbReference type="ARBA" id="ARBA00004651"/>
    </source>
</evidence>
<evidence type="ECO:0000313" key="8">
    <source>
        <dbReference type="Proteomes" id="UP001183176"/>
    </source>
</evidence>
<dbReference type="Proteomes" id="UP001183176">
    <property type="component" value="Unassembled WGS sequence"/>
</dbReference>
<name>A0ABU2JI79_9ACTN</name>
<feature type="transmembrane region" description="Helical" evidence="6">
    <location>
        <begin position="173"/>
        <end position="202"/>
    </location>
</feature>
<feature type="transmembrane region" description="Helical" evidence="6">
    <location>
        <begin position="357"/>
        <end position="379"/>
    </location>
</feature>
<keyword evidence="5 6" id="KW-0472">Membrane</keyword>
<feature type="transmembrane region" description="Helical" evidence="6">
    <location>
        <begin position="87"/>
        <end position="109"/>
    </location>
</feature>
<comment type="caution">
    <text evidence="7">The sequence shown here is derived from an EMBL/GenBank/DDBJ whole genome shotgun (WGS) entry which is preliminary data.</text>
</comment>
<dbReference type="InterPro" id="IPR002293">
    <property type="entry name" value="AA/rel_permease1"/>
</dbReference>
<comment type="subcellular location">
    <subcellularLocation>
        <location evidence="1">Cell membrane</location>
        <topology evidence="1">Multi-pass membrane protein</topology>
    </subcellularLocation>
</comment>
<dbReference type="EMBL" id="JAVREH010000114">
    <property type="protein sequence ID" value="MDT0264456.1"/>
    <property type="molecule type" value="Genomic_DNA"/>
</dbReference>
<keyword evidence="4 6" id="KW-1133">Transmembrane helix</keyword>
<evidence type="ECO:0000256" key="3">
    <source>
        <dbReference type="ARBA" id="ARBA00022692"/>
    </source>
</evidence>
<accession>A0ABU2JI79</accession>
<evidence type="ECO:0000256" key="6">
    <source>
        <dbReference type="SAM" id="Phobius"/>
    </source>
</evidence>
<evidence type="ECO:0000256" key="4">
    <source>
        <dbReference type="ARBA" id="ARBA00022989"/>
    </source>
</evidence>
<organism evidence="7 8">
    <name type="scientific">Jatrophihabitans lederbergiae</name>
    <dbReference type="NCBI Taxonomy" id="3075547"/>
    <lineage>
        <taxon>Bacteria</taxon>
        <taxon>Bacillati</taxon>
        <taxon>Actinomycetota</taxon>
        <taxon>Actinomycetes</taxon>
        <taxon>Jatrophihabitantales</taxon>
        <taxon>Jatrophihabitantaceae</taxon>
        <taxon>Jatrophihabitans</taxon>
    </lineage>
</organism>
<evidence type="ECO:0000256" key="5">
    <source>
        <dbReference type="ARBA" id="ARBA00023136"/>
    </source>
</evidence>
<feature type="transmembrane region" description="Helical" evidence="6">
    <location>
        <begin position="65"/>
        <end position="82"/>
    </location>
</feature>
<protein>
    <submittedName>
        <fullName evidence="7">APC family permease</fullName>
    </submittedName>
</protein>
<evidence type="ECO:0000313" key="7">
    <source>
        <dbReference type="EMBL" id="MDT0264456.1"/>
    </source>
</evidence>
<feature type="transmembrane region" description="Helical" evidence="6">
    <location>
        <begin position="275"/>
        <end position="292"/>
    </location>
</feature>
<feature type="transmembrane region" description="Helical" evidence="6">
    <location>
        <begin position="222"/>
        <end position="241"/>
    </location>
</feature>